<dbReference type="GO" id="GO:0016055">
    <property type="term" value="P:Wnt signaling pathway"/>
    <property type="evidence" value="ECO:0007669"/>
    <property type="project" value="UniProtKB-KW"/>
</dbReference>
<feature type="compositionally biased region" description="Polar residues" evidence="19">
    <location>
        <begin position="634"/>
        <end position="652"/>
    </location>
</feature>
<keyword evidence="11" id="KW-0732">Signal</keyword>
<keyword evidence="23" id="KW-1185">Reference proteome</keyword>
<evidence type="ECO:0000256" key="10">
    <source>
        <dbReference type="ARBA" id="ARBA00022723"/>
    </source>
</evidence>
<evidence type="ECO:0000256" key="14">
    <source>
        <dbReference type="ARBA" id="ARBA00022833"/>
    </source>
</evidence>
<evidence type="ECO:0000256" key="19">
    <source>
        <dbReference type="SAM" id="MobiDB-lite"/>
    </source>
</evidence>
<feature type="region of interest" description="Disordered" evidence="19">
    <location>
        <begin position="725"/>
        <end position="745"/>
    </location>
</feature>
<dbReference type="InterPro" id="IPR051073">
    <property type="entry name" value="ZNRF3_Arkadia_E3_ligases"/>
</dbReference>
<dbReference type="GO" id="GO:0008270">
    <property type="term" value="F:zinc ion binding"/>
    <property type="evidence" value="ECO:0007669"/>
    <property type="project" value="UniProtKB-KW"/>
</dbReference>
<dbReference type="GO" id="GO:0005886">
    <property type="term" value="C:plasma membrane"/>
    <property type="evidence" value="ECO:0007669"/>
    <property type="project" value="UniProtKB-SubCell"/>
</dbReference>
<evidence type="ECO:0000259" key="21">
    <source>
        <dbReference type="PROSITE" id="PS50089"/>
    </source>
</evidence>
<evidence type="ECO:0000256" key="3">
    <source>
        <dbReference type="ARBA" id="ARBA00004906"/>
    </source>
</evidence>
<comment type="pathway">
    <text evidence="3">Protein modification; protein ubiquitination.</text>
</comment>
<dbReference type="EC" id="2.3.2.27" evidence="5"/>
<dbReference type="SUPFAM" id="SSF57850">
    <property type="entry name" value="RING/U-box"/>
    <property type="match status" value="1"/>
</dbReference>
<dbReference type="Gene3D" id="3.50.30.30">
    <property type="match status" value="2"/>
</dbReference>
<organism evidence="22 23">
    <name type="scientific">Ovis ammon polii</name>
    <dbReference type="NCBI Taxonomy" id="230172"/>
    <lineage>
        <taxon>Eukaryota</taxon>
        <taxon>Metazoa</taxon>
        <taxon>Chordata</taxon>
        <taxon>Craniata</taxon>
        <taxon>Vertebrata</taxon>
        <taxon>Euteleostomi</taxon>
        <taxon>Mammalia</taxon>
        <taxon>Eutheria</taxon>
        <taxon>Laurasiatheria</taxon>
        <taxon>Artiodactyla</taxon>
        <taxon>Ruminantia</taxon>
        <taxon>Pecora</taxon>
        <taxon>Bovidae</taxon>
        <taxon>Caprinae</taxon>
        <taxon>Ovis</taxon>
    </lineage>
</organism>
<dbReference type="CDD" id="cd16799">
    <property type="entry name" value="RING-H2_ZNRF3"/>
    <property type="match status" value="1"/>
</dbReference>
<evidence type="ECO:0000256" key="8">
    <source>
        <dbReference type="ARBA" id="ARBA00022687"/>
    </source>
</evidence>
<feature type="region of interest" description="Disordered" evidence="19">
    <location>
        <begin position="586"/>
        <end position="686"/>
    </location>
</feature>
<proteinExistence type="inferred from homology"/>
<dbReference type="InterPro" id="IPR013083">
    <property type="entry name" value="Znf_RING/FYVE/PHD"/>
</dbReference>
<dbReference type="FunFam" id="3.30.40.10:FF:000075">
    <property type="entry name" value="Putative e3 ubiquitin-protein ligase rnf43"/>
    <property type="match status" value="1"/>
</dbReference>
<evidence type="ECO:0000256" key="17">
    <source>
        <dbReference type="ARBA" id="ARBA00029838"/>
    </source>
</evidence>
<evidence type="ECO:0000256" key="13">
    <source>
        <dbReference type="ARBA" id="ARBA00022786"/>
    </source>
</evidence>
<dbReference type="PANTHER" id="PTHR16200">
    <property type="entry name" value="RING ZINC FINGER"/>
    <property type="match status" value="1"/>
</dbReference>
<dbReference type="InterPro" id="IPR045903">
    <property type="entry name" value="ZNRF3_Znf_RING"/>
</dbReference>
<evidence type="ECO:0000256" key="5">
    <source>
        <dbReference type="ARBA" id="ARBA00012483"/>
    </source>
</evidence>
<keyword evidence="9 20" id="KW-0812">Transmembrane</keyword>
<evidence type="ECO:0000256" key="2">
    <source>
        <dbReference type="ARBA" id="ARBA00004251"/>
    </source>
</evidence>
<keyword evidence="6" id="KW-1003">Cell membrane</keyword>
<keyword evidence="13" id="KW-0833">Ubl conjugation pathway</keyword>
<evidence type="ECO:0000256" key="9">
    <source>
        <dbReference type="ARBA" id="ARBA00022692"/>
    </source>
</evidence>
<evidence type="ECO:0000256" key="20">
    <source>
        <dbReference type="SAM" id="Phobius"/>
    </source>
</evidence>
<gene>
    <name evidence="22" type="ORF">MG293_013798</name>
</gene>
<evidence type="ECO:0000256" key="15">
    <source>
        <dbReference type="ARBA" id="ARBA00022989"/>
    </source>
</evidence>
<dbReference type="AlphaFoldDB" id="A0AAD4TZR0"/>
<evidence type="ECO:0000313" key="23">
    <source>
        <dbReference type="Proteomes" id="UP001214576"/>
    </source>
</evidence>
<feature type="domain" description="RING-type" evidence="21">
    <location>
        <begin position="271"/>
        <end position="312"/>
    </location>
</feature>
<evidence type="ECO:0000256" key="6">
    <source>
        <dbReference type="ARBA" id="ARBA00022475"/>
    </source>
</evidence>
<comment type="caution">
    <text evidence="22">The sequence shown here is derived from an EMBL/GenBank/DDBJ whole genome shotgun (WGS) entry which is preliminary data.</text>
</comment>
<feature type="transmembrane region" description="Helical" evidence="20">
    <location>
        <begin position="197"/>
        <end position="216"/>
    </location>
</feature>
<evidence type="ECO:0000256" key="18">
    <source>
        <dbReference type="PROSITE-ProRule" id="PRU00175"/>
    </source>
</evidence>
<evidence type="ECO:0000256" key="16">
    <source>
        <dbReference type="ARBA" id="ARBA00023136"/>
    </source>
</evidence>
<comment type="catalytic activity">
    <reaction evidence="1">
        <text>S-ubiquitinyl-[E2 ubiquitin-conjugating enzyme]-L-cysteine + [acceptor protein]-L-lysine = [E2 ubiquitin-conjugating enzyme]-L-cysteine + N(6)-ubiquitinyl-[acceptor protein]-L-lysine.</text>
        <dbReference type="EC" id="2.3.2.27"/>
    </reaction>
</comment>
<feature type="compositionally biased region" description="Low complexity" evidence="19">
    <location>
        <begin position="469"/>
        <end position="478"/>
    </location>
</feature>
<dbReference type="Pfam" id="PF13639">
    <property type="entry name" value="zf-RING_2"/>
    <property type="match status" value="1"/>
</dbReference>
<keyword evidence="14" id="KW-0862">Zinc</keyword>
<keyword evidence="7" id="KW-0808">Transferase</keyword>
<feature type="region of interest" description="Disordered" evidence="19">
    <location>
        <begin position="871"/>
        <end position="904"/>
    </location>
</feature>
<dbReference type="GO" id="GO:0061630">
    <property type="term" value="F:ubiquitin protein ligase activity"/>
    <property type="evidence" value="ECO:0007669"/>
    <property type="project" value="UniProtKB-EC"/>
</dbReference>
<dbReference type="GO" id="GO:0030178">
    <property type="term" value="P:negative regulation of Wnt signaling pathway"/>
    <property type="evidence" value="ECO:0007669"/>
    <property type="project" value="UniProtKB-ARBA"/>
</dbReference>
<reference evidence="22" key="1">
    <citation type="submission" date="2022-03" db="EMBL/GenBank/DDBJ databases">
        <title>Genomic analyses of argali, domestic sheep and their hybrids provide insights into chromosomal evolution, heterosis and genetic basis of agronomic traits.</title>
        <authorList>
            <person name="Li M."/>
        </authorList>
    </citation>
    <scope>NUCLEOTIDE SEQUENCE</scope>
    <source>
        <strain evidence="22">CAU-MHL-2022a</strain>
        <tissue evidence="22">Skin</tissue>
    </source>
</reference>
<comment type="similarity">
    <text evidence="4">Belongs to the ZNRF3 family.</text>
</comment>
<dbReference type="Gene3D" id="3.30.40.10">
    <property type="entry name" value="Zinc/RING finger domain, C3HC4 (zinc finger)"/>
    <property type="match status" value="1"/>
</dbReference>
<evidence type="ECO:0000256" key="7">
    <source>
        <dbReference type="ARBA" id="ARBA00022679"/>
    </source>
</evidence>
<dbReference type="SMART" id="SM00184">
    <property type="entry name" value="RING"/>
    <property type="match status" value="1"/>
</dbReference>
<accession>A0AAD4TZR0</accession>
<name>A0AAD4TZR0_OVIAM</name>
<dbReference type="Proteomes" id="UP001214576">
    <property type="component" value="Unassembled WGS sequence"/>
</dbReference>
<evidence type="ECO:0000313" key="22">
    <source>
        <dbReference type="EMBL" id="KAI4536406.1"/>
    </source>
</evidence>
<keyword evidence="8" id="KW-0879">Wnt signaling pathway</keyword>
<keyword evidence="15 20" id="KW-1133">Transmembrane helix</keyword>
<dbReference type="EMBL" id="JAKZEL010000016">
    <property type="protein sequence ID" value="KAI4536406.1"/>
    <property type="molecule type" value="Genomic_DNA"/>
</dbReference>
<evidence type="ECO:0000256" key="4">
    <source>
        <dbReference type="ARBA" id="ARBA00008759"/>
    </source>
</evidence>
<dbReference type="InterPro" id="IPR040700">
    <property type="entry name" value="ZNRF-3_ecto"/>
</dbReference>
<evidence type="ECO:0000256" key="1">
    <source>
        <dbReference type="ARBA" id="ARBA00000900"/>
    </source>
</evidence>
<sequence length="982" mass="105063">MYEPGCFLPCFIDAESRRPEGLNDNDLFKATAEESEMHPLGLCNNNDEEDLYEYGWVGVVKLEQPELDPKPCLTVLGKGLPEHSDVLLTTFSWFCACVSTLCSTVMLTSRTFHRYSPFSATVGHTAVHVGRGLHVNTRKKGRDLSALTLLLADRELFPIPGQQQAKRAVQRGATAVIFDVSENPEAIDQQPTEYFDMGIFLAFFVVVSLVCLILLVKIKLKQRRSQNSMNRLAVQALEKMETRKFNSKSKGRREGSCGALDTLSSSSTSDCAICLEKYIDGEELRVIPCTHRFHRKCVDPWLLQHHTCPHCRHNIIEQKGNPSAVCVETSSLARGRQQRVILPVHYPGRVHRAGAVPAYPTRTSMDAHGNPVTLLTVDRRADQGLFPPQTPAYIRGYPPLHLDHGLAAHRCGLEHRPYSPAPPFRRPKFSGRSFSKAACFSQYETMYQHYYFRGLSYPEPEGQPPASLAPGSPARAFPPGGGGGGGSLLFAPAAPASPLESGSASSFSCYHGHRSVCSGYLADGPGSDSSSSSSSSSGSSGQCRCSSSDSVVDCTEVSNQGVYGSCSTFRSSLSSDYDPFVYRSRSPCRTGDVGGSGRGPVVRLDGSPAPEELPASARGPGTARAEPWPGPVSVSASASGDQLSTCSLEMNYSSSSSLEPRGSHSSTSQGGLEASPGTAPDLRRTWKGAREGPSCACCCEPPAPAPEPGAGAAGGGALYLGPPPCEGCGPPGREPQPTSSQGLYGLHPDHLPRTDGVKYEGLPCCFYEEKQVARGRGGGGCYTEDCSVRVQYTLAQEPPPGCHPGARDLSQRVPIIPEDVDGDLGLPSDCQGTRGLSPWGGVLPGPDALWPHRGLGAAQEERVLCCPARAPRPPGCPPEDVGAPRASSPRALRDTRESSATAPEAADALDAAHLTLRNLSSRAPHPDVQAPAPSLPCPFRFRVLGSTVCLTDISPSGQRQPWSLSSEGTLPWKWELYGDSKL</sequence>
<comment type="subcellular location">
    <subcellularLocation>
        <location evidence="2">Cell membrane</location>
        <topology evidence="2">Single-pass type I membrane protein</topology>
    </subcellularLocation>
</comment>
<keyword evidence="16 20" id="KW-0472">Membrane</keyword>
<evidence type="ECO:0000256" key="12">
    <source>
        <dbReference type="ARBA" id="ARBA00022771"/>
    </source>
</evidence>
<dbReference type="Pfam" id="PF18212">
    <property type="entry name" value="ZNRF_3_ecto"/>
    <property type="match status" value="2"/>
</dbReference>
<keyword evidence="10" id="KW-0479">Metal-binding</keyword>
<keyword evidence="12 18" id="KW-0863">Zinc-finger</keyword>
<protein>
    <recommendedName>
        <fullName evidence="5">RING-type E3 ubiquitin transferase</fullName>
        <ecNumber evidence="5">2.3.2.27</ecNumber>
    </recommendedName>
    <alternativeName>
        <fullName evidence="17">Zinc/RING finger protein 3</fullName>
    </alternativeName>
</protein>
<dbReference type="InterPro" id="IPR001841">
    <property type="entry name" value="Znf_RING"/>
</dbReference>
<feature type="region of interest" description="Disordered" evidence="19">
    <location>
        <begin position="461"/>
        <end position="481"/>
    </location>
</feature>
<evidence type="ECO:0000256" key="11">
    <source>
        <dbReference type="ARBA" id="ARBA00022729"/>
    </source>
</evidence>
<dbReference type="PROSITE" id="PS50089">
    <property type="entry name" value="ZF_RING_2"/>
    <property type="match status" value="1"/>
</dbReference>